<protein>
    <submittedName>
        <fullName evidence="3">Uncharacterized protein</fullName>
    </submittedName>
</protein>
<sequence>MSLARLFASSVPPPSSLLLLFTILMSSTLYPHTKISLVIIIACLIPAIAFASWFLLRCSDPQAVHPYPFAVHKSIPKPHQVHPVEHRRDLQPILRAEPSSPPLLSRKTPSSWHGLEDLQSPALSVWRAQFLEADWWNLAEEIVGLHPEALPLSDRKPSALLPVTRFSMLQPHTKVGLTPKIHIQPLPSPSPARKKRNGSSPNQRRRPLMVTAFNGALKWEGFRMIQSKIGRPVKRQGKENKAVLVSPSVCL</sequence>
<dbReference type="AlphaFoldDB" id="A0A2H3DW78"/>
<keyword evidence="2" id="KW-0472">Membrane</keyword>
<dbReference type="OMA" id="HPVEHRR"/>
<proteinExistence type="predicted"/>
<evidence type="ECO:0000256" key="1">
    <source>
        <dbReference type="SAM" id="MobiDB-lite"/>
    </source>
</evidence>
<feature type="compositionally biased region" description="Basic residues" evidence="1">
    <location>
        <begin position="192"/>
        <end position="207"/>
    </location>
</feature>
<dbReference type="OrthoDB" id="2949124at2759"/>
<organism evidence="3 4">
    <name type="scientific">Armillaria gallica</name>
    <name type="common">Bulbous honey fungus</name>
    <name type="synonym">Armillaria bulbosa</name>
    <dbReference type="NCBI Taxonomy" id="47427"/>
    <lineage>
        <taxon>Eukaryota</taxon>
        <taxon>Fungi</taxon>
        <taxon>Dikarya</taxon>
        <taxon>Basidiomycota</taxon>
        <taxon>Agaricomycotina</taxon>
        <taxon>Agaricomycetes</taxon>
        <taxon>Agaricomycetidae</taxon>
        <taxon>Agaricales</taxon>
        <taxon>Marasmiineae</taxon>
        <taxon>Physalacriaceae</taxon>
        <taxon>Armillaria</taxon>
    </lineage>
</organism>
<feature type="transmembrane region" description="Helical" evidence="2">
    <location>
        <begin position="6"/>
        <end position="25"/>
    </location>
</feature>
<evidence type="ECO:0000256" key="2">
    <source>
        <dbReference type="SAM" id="Phobius"/>
    </source>
</evidence>
<accession>A0A2H3DW78</accession>
<keyword evidence="2" id="KW-0812">Transmembrane</keyword>
<keyword evidence="2" id="KW-1133">Transmembrane helix</keyword>
<feature type="transmembrane region" description="Helical" evidence="2">
    <location>
        <begin position="37"/>
        <end position="56"/>
    </location>
</feature>
<evidence type="ECO:0000313" key="3">
    <source>
        <dbReference type="EMBL" id="PBK91726.1"/>
    </source>
</evidence>
<name>A0A2H3DW78_ARMGA</name>
<dbReference type="EMBL" id="KZ293661">
    <property type="protein sequence ID" value="PBK91726.1"/>
    <property type="molecule type" value="Genomic_DNA"/>
</dbReference>
<dbReference type="InParanoid" id="A0A2H3DW78"/>
<keyword evidence="4" id="KW-1185">Reference proteome</keyword>
<reference evidence="4" key="1">
    <citation type="journal article" date="2017" name="Nat. Ecol. Evol.">
        <title>Genome expansion and lineage-specific genetic innovations in the forest pathogenic fungi Armillaria.</title>
        <authorList>
            <person name="Sipos G."/>
            <person name="Prasanna A.N."/>
            <person name="Walter M.C."/>
            <person name="O'Connor E."/>
            <person name="Balint B."/>
            <person name="Krizsan K."/>
            <person name="Kiss B."/>
            <person name="Hess J."/>
            <person name="Varga T."/>
            <person name="Slot J."/>
            <person name="Riley R."/>
            <person name="Boka B."/>
            <person name="Rigling D."/>
            <person name="Barry K."/>
            <person name="Lee J."/>
            <person name="Mihaltcheva S."/>
            <person name="LaButti K."/>
            <person name="Lipzen A."/>
            <person name="Waldron R."/>
            <person name="Moloney N.M."/>
            <person name="Sperisen C."/>
            <person name="Kredics L."/>
            <person name="Vagvoelgyi C."/>
            <person name="Patrignani A."/>
            <person name="Fitzpatrick D."/>
            <person name="Nagy I."/>
            <person name="Doyle S."/>
            <person name="Anderson J.B."/>
            <person name="Grigoriev I.V."/>
            <person name="Gueldener U."/>
            <person name="Muensterkoetter M."/>
            <person name="Nagy L.G."/>
        </authorList>
    </citation>
    <scope>NUCLEOTIDE SEQUENCE [LARGE SCALE GENOMIC DNA]</scope>
    <source>
        <strain evidence="4">Ar21-2</strain>
    </source>
</reference>
<feature type="region of interest" description="Disordered" evidence="1">
    <location>
        <begin position="180"/>
        <end position="207"/>
    </location>
</feature>
<dbReference type="Proteomes" id="UP000217790">
    <property type="component" value="Unassembled WGS sequence"/>
</dbReference>
<gene>
    <name evidence="3" type="ORF">ARMGADRAFT_1166518</name>
</gene>
<evidence type="ECO:0000313" key="4">
    <source>
        <dbReference type="Proteomes" id="UP000217790"/>
    </source>
</evidence>